<dbReference type="Gene3D" id="3.60.10.10">
    <property type="entry name" value="Endonuclease/exonuclease/phosphatase"/>
    <property type="match status" value="1"/>
</dbReference>
<dbReference type="RefSeq" id="WP_179518737.1">
    <property type="nucleotide sequence ID" value="NZ_JACCAC010000001.1"/>
</dbReference>
<organism evidence="3 4">
    <name type="scientific">Nocardioides perillae</name>
    <dbReference type="NCBI Taxonomy" id="1119534"/>
    <lineage>
        <taxon>Bacteria</taxon>
        <taxon>Bacillati</taxon>
        <taxon>Actinomycetota</taxon>
        <taxon>Actinomycetes</taxon>
        <taxon>Propionibacteriales</taxon>
        <taxon>Nocardioidaceae</taxon>
        <taxon>Nocardioides</taxon>
    </lineage>
</organism>
<feature type="domain" description="Endonuclease/exonuclease/phosphatase" evidence="2">
    <location>
        <begin position="98"/>
        <end position="315"/>
    </location>
</feature>
<dbReference type="InterPro" id="IPR005135">
    <property type="entry name" value="Endo/exonuclease/phosphatase"/>
</dbReference>
<dbReference type="PANTHER" id="PTHR14859">
    <property type="entry name" value="CALCOFLUOR WHITE HYPERSENSITIVE PROTEIN PRECURSOR"/>
    <property type="match status" value="1"/>
</dbReference>
<evidence type="ECO:0000259" key="2">
    <source>
        <dbReference type="Pfam" id="PF03372"/>
    </source>
</evidence>
<dbReference type="PANTHER" id="PTHR14859:SF15">
    <property type="entry name" value="ENDONUCLEASE_EXONUCLEASE_PHOSPHATASE DOMAIN-CONTAINING PROTEIN"/>
    <property type="match status" value="1"/>
</dbReference>
<name>A0A7Y9RTT4_9ACTN</name>
<comment type="caution">
    <text evidence="3">The sequence shown here is derived from an EMBL/GenBank/DDBJ whole genome shotgun (WGS) entry which is preliminary data.</text>
</comment>
<feature type="region of interest" description="Disordered" evidence="1">
    <location>
        <begin position="29"/>
        <end position="85"/>
    </location>
</feature>
<protein>
    <submittedName>
        <fullName evidence="3">Endonuclease/exonuclease/phosphatase family metal-dependent hydrolase</fullName>
    </submittedName>
</protein>
<keyword evidence="3" id="KW-0540">Nuclease</keyword>
<keyword evidence="3" id="KW-0269">Exonuclease</keyword>
<evidence type="ECO:0000313" key="3">
    <source>
        <dbReference type="EMBL" id="NYG56497.1"/>
    </source>
</evidence>
<dbReference type="AlphaFoldDB" id="A0A7Y9RTT4"/>
<evidence type="ECO:0000313" key="4">
    <source>
        <dbReference type="Proteomes" id="UP000544110"/>
    </source>
</evidence>
<feature type="compositionally biased region" description="Pro residues" evidence="1">
    <location>
        <begin position="65"/>
        <end position="78"/>
    </location>
</feature>
<dbReference type="Pfam" id="PF03372">
    <property type="entry name" value="Exo_endo_phos"/>
    <property type="match status" value="1"/>
</dbReference>
<dbReference type="InterPro" id="IPR036691">
    <property type="entry name" value="Endo/exonu/phosph_ase_sf"/>
</dbReference>
<gene>
    <name evidence="3" type="ORF">BJ989_002801</name>
</gene>
<dbReference type="GO" id="GO:0004527">
    <property type="term" value="F:exonuclease activity"/>
    <property type="evidence" value="ECO:0007669"/>
    <property type="project" value="UniProtKB-KW"/>
</dbReference>
<keyword evidence="3" id="KW-0378">Hydrolase</keyword>
<evidence type="ECO:0000256" key="1">
    <source>
        <dbReference type="SAM" id="MobiDB-lite"/>
    </source>
</evidence>
<reference evidence="3 4" key="1">
    <citation type="submission" date="2020-07" db="EMBL/GenBank/DDBJ databases">
        <title>Sequencing the genomes of 1000 actinobacteria strains.</title>
        <authorList>
            <person name="Klenk H.-P."/>
        </authorList>
    </citation>
    <scope>NUCLEOTIDE SEQUENCE [LARGE SCALE GENOMIC DNA]</scope>
    <source>
        <strain evidence="3 4">DSM 24552</strain>
    </source>
</reference>
<keyword evidence="4" id="KW-1185">Reference proteome</keyword>
<keyword evidence="3" id="KW-0255">Endonuclease</keyword>
<dbReference type="GO" id="GO:0016020">
    <property type="term" value="C:membrane"/>
    <property type="evidence" value="ECO:0007669"/>
    <property type="project" value="GOC"/>
</dbReference>
<dbReference type="EMBL" id="JACCAC010000001">
    <property type="protein sequence ID" value="NYG56497.1"/>
    <property type="molecule type" value="Genomic_DNA"/>
</dbReference>
<dbReference type="Proteomes" id="UP000544110">
    <property type="component" value="Unassembled WGS sequence"/>
</dbReference>
<sequence>MKQQQALTAAVVVGLLAVVATLLALTAQRGSQTAGPTAPTPTVSPAPSGTAPAPTALPAPTATPSGPPTAPPGSPSPVAPDQVCATGAATGPRRLRVLTFNIHAGLGGGRLQLGRVAEEIAATGADVVFLQEVDRFRARSGRTDQPALLAQRLGMEVAFGSNVRHPRGGQYGTAILSRWPIVDQRNLALPNRPGLEQRGLLFAAIDVEGTPLHAYGTHLQHTRGPARLEQMQAALQVIAADPVPKVFAGDFNAGPASAALQVARRYLADPWPVVGDGPGLTVPPRAPRRRIDYVLHDFWSTPVAARTVRSQVSDHIAVQVDLDLRTLPTCLAG</sequence>
<dbReference type="GO" id="GO:0006506">
    <property type="term" value="P:GPI anchor biosynthetic process"/>
    <property type="evidence" value="ECO:0007669"/>
    <property type="project" value="TreeGrafter"/>
</dbReference>
<accession>A0A7Y9RTT4</accession>
<dbReference type="GO" id="GO:0004519">
    <property type="term" value="F:endonuclease activity"/>
    <property type="evidence" value="ECO:0007669"/>
    <property type="project" value="UniProtKB-KW"/>
</dbReference>
<proteinExistence type="predicted"/>
<dbReference type="SUPFAM" id="SSF56219">
    <property type="entry name" value="DNase I-like"/>
    <property type="match status" value="1"/>
</dbReference>
<dbReference type="InterPro" id="IPR051916">
    <property type="entry name" value="GPI-anchor_lipid_remodeler"/>
</dbReference>
<feature type="compositionally biased region" description="Low complexity" evidence="1">
    <location>
        <begin position="45"/>
        <end position="64"/>
    </location>
</feature>